<sequence>MTVASTASQTRKLGSPQRPSKSNRKRSNRSRLYNNKRTRWIKQRDDSPPYGVGLCTQNFSVRLKHYTTFHFERQVKERQSAGLTYVELAAHRRVEDMHLSAAAARINACPNAGGNSVYSEVLSCELLYRLFGAQLLKTEMEVTYFPQGGALTDYTCQLFGVQVGVSVTRAMKFRGEFDREDAEKLLMKKLTGVINATQNTMESWDKQILHVWTPSKHVAQVVMATYHTLPTHIKANTVVLLTVVQGNISREVFQNR</sequence>
<evidence type="ECO:0000313" key="2">
    <source>
        <dbReference type="EMBL" id="EEN57604.1"/>
    </source>
</evidence>
<feature type="compositionally biased region" description="Basic residues" evidence="1">
    <location>
        <begin position="21"/>
        <end position="41"/>
    </location>
</feature>
<reference evidence="3" key="2">
    <citation type="journal article" date="2020" name="Nat. Ecol. Evol.">
        <title>Deeply conserved synteny resolves early events in vertebrate evolution.</title>
        <authorList>
            <person name="Simakov O."/>
            <person name="Marletaz F."/>
            <person name="Yue J.X."/>
            <person name="O'Connell B."/>
            <person name="Jenkins J."/>
            <person name="Brandt A."/>
            <person name="Calef R."/>
            <person name="Tung C.H."/>
            <person name="Huang T.K."/>
            <person name="Schmutz J."/>
            <person name="Satoh N."/>
            <person name="Yu J.K."/>
            <person name="Putnam N.H."/>
            <person name="Green R.E."/>
            <person name="Rokhsar D.S."/>
        </authorList>
    </citation>
    <scope>NUCLEOTIDE SEQUENCE [LARGE SCALE GENOMIC DNA]</scope>
    <source>
        <strain evidence="3">S238N-H82</strain>
    </source>
</reference>
<reference evidence="4" key="3">
    <citation type="submission" date="2025-04" db="UniProtKB">
        <authorList>
            <consortium name="RefSeq"/>
        </authorList>
    </citation>
    <scope>IDENTIFICATION</scope>
    <source>
        <strain evidence="4">S238N-H82</strain>
        <tissue evidence="4">Testes</tissue>
    </source>
</reference>
<proteinExistence type="predicted"/>
<dbReference type="AlphaFoldDB" id="C3YPW6"/>
<dbReference type="InParanoid" id="C3YPW6"/>
<name>C3YPW6_BRAFL</name>
<dbReference type="OrthoDB" id="10260545at2759"/>
<dbReference type="eggNOG" id="ENOG502S3F1">
    <property type="taxonomic scope" value="Eukaryota"/>
</dbReference>
<feature type="compositionally biased region" description="Polar residues" evidence="1">
    <location>
        <begin position="1"/>
        <end position="12"/>
    </location>
</feature>
<gene>
    <name evidence="4" type="primary">LOC118432273</name>
    <name evidence="2" type="ORF">BRAFLDRAFT_124345</name>
</gene>
<evidence type="ECO:0000313" key="3">
    <source>
        <dbReference type="Proteomes" id="UP000001554"/>
    </source>
</evidence>
<accession>C3YPW6</accession>
<dbReference type="GeneID" id="118432273"/>
<dbReference type="Proteomes" id="UP000001554">
    <property type="component" value="Chromosome 2"/>
</dbReference>
<protein>
    <submittedName>
        <fullName evidence="4">AAC-rich mRNA clone AAC4 protein-like</fullName>
    </submittedName>
</protein>
<dbReference type="KEGG" id="bfo:118432273"/>
<reference evidence="2" key="1">
    <citation type="journal article" date="2008" name="Nature">
        <title>The amphioxus genome and the evolution of the chordate karyotype.</title>
        <authorList>
            <consortium name="US DOE Joint Genome Institute (JGI-PGF)"/>
            <person name="Putnam N.H."/>
            <person name="Butts T."/>
            <person name="Ferrier D.E.K."/>
            <person name="Furlong R.F."/>
            <person name="Hellsten U."/>
            <person name="Kawashima T."/>
            <person name="Robinson-Rechavi M."/>
            <person name="Shoguchi E."/>
            <person name="Terry A."/>
            <person name="Yu J.-K."/>
            <person name="Benito-Gutierrez E.L."/>
            <person name="Dubchak I."/>
            <person name="Garcia-Fernandez J."/>
            <person name="Gibson-Brown J.J."/>
            <person name="Grigoriev I.V."/>
            <person name="Horton A.C."/>
            <person name="de Jong P.J."/>
            <person name="Jurka J."/>
            <person name="Kapitonov V.V."/>
            <person name="Kohara Y."/>
            <person name="Kuroki Y."/>
            <person name="Lindquist E."/>
            <person name="Lucas S."/>
            <person name="Osoegawa K."/>
            <person name="Pennacchio L.A."/>
            <person name="Salamov A.A."/>
            <person name="Satou Y."/>
            <person name="Sauka-Spengler T."/>
            <person name="Schmutz J."/>
            <person name="Shin-I T."/>
            <person name="Toyoda A."/>
            <person name="Bronner-Fraser M."/>
            <person name="Fujiyama A."/>
            <person name="Holland L.Z."/>
            <person name="Holland P.W.H."/>
            <person name="Satoh N."/>
            <person name="Rokhsar D.S."/>
        </authorList>
    </citation>
    <scope>NUCLEOTIDE SEQUENCE [LARGE SCALE GENOMIC DNA]</scope>
    <source>
        <strain evidence="2">S238N-H82</strain>
        <tissue evidence="2">Testes</tissue>
    </source>
</reference>
<dbReference type="EMBL" id="GG666539">
    <property type="protein sequence ID" value="EEN57604.1"/>
    <property type="molecule type" value="Genomic_DNA"/>
</dbReference>
<dbReference type="OMA" id="TEMEVDY"/>
<keyword evidence="3" id="KW-1185">Reference proteome</keyword>
<dbReference type="RefSeq" id="XP_035699705.1">
    <property type="nucleotide sequence ID" value="XM_035843812.1"/>
</dbReference>
<evidence type="ECO:0000256" key="1">
    <source>
        <dbReference type="SAM" id="MobiDB-lite"/>
    </source>
</evidence>
<evidence type="ECO:0000313" key="4">
    <source>
        <dbReference type="RefSeq" id="XP_035699705.1"/>
    </source>
</evidence>
<organism>
    <name type="scientific">Branchiostoma floridae</name>
    <name type="common">Florida lancelet</name>
    <name type="synonym">Amphioxus</name>
    <dbReference type="NCBI Taxonomy" id="7739"/>
    <lineage>
        <taxon>Eukaryota</taxon>
        <taxon>Metazoa</taxon>
        <taxon>Chordata</taxon>
        <taxon>Cephalochordata</taxon>
        <taxon>Leptocardii</taxon>
        <taxon>Amphioxiformes</taxon>
        <taxon>Branchiostomatidae</taxon>
        <taxon>Branchiostoma</taxon>
    </lineage>
</organism>
<feature type="region of interest" description="Disordered" evidence="1">
    <location>
        <begin position="1"/>
        <end position="45"/>
    </location>
</feature>